<accession>A0A1V1I2S0</accession>
<comment type="cofactor">
    <cofactor evidence="9">
        <name>Mn(2+)</name>
        <dbReference type="ChEBI" id="CHEBI:29035"/>
    </cofactor>
    <cofactor evidence="9">
        <name>Fe(2+)</name>
        <dbReference type="ChEBI" id="CHEBI:29033"/>
    </cofactor>
    <text evidence="9">Binds 1 Mn(2+) or Fe(2+) ion per subunit.</text>
</comment>
<evidence type="ECO:0000256" key="7">
    <source>
        <dbReference type="ARBA" id="ARBA00023163"/>
    </source>
</evidence>
<dbReference type="Gene3D" id="1.10.10.10">
    <property type="entry name" value="Winged helix-like DNA-binding domain superfamily/Winged helix DNA-binding domain"/>
    <property type="match status" value="1"/>
</dbReference>
<feature type="binding site" evidence="8">
    <location>
        <position position="131"/>
    </location>
    <ligand>
        <name>Zn(2+)</name>
        <dbReference type="ChEBI" id="CHEBI:29105"/>
    </ligand>
</feature>
<comment type="cofactor">
    <cofactor evidence="8">
        <name>Zn(2+)</name>
        <dbReference type="ChEBI" id="CHEBI:29105"/>
    </cofactor>
    <text evidence="8">Binds 1 zinc ion per subunit.</text>
</comment>
<keyword evidence="7" id="KW-0804">Transcription</keyword>
<feature type="binding site" evidence="9">
    <location>
        <position position="163"/>
    </location>
    <ligand>
        <name>Fe cation</name>
        <dbReference type="ChEBI" id="CHEBI:24875"/>
    </ligand>
</feature>
<proteinExistence type="inferred from homology"/>
<dbReference type="SUPFAM" id="SSF46785">
    <property type="entry name" value="Winged helix' DNA-binding domain"/>
    <property type="match status" value="1"/>
</dbReference>
<dbReference type="InterPro" id="IPR036388">
    <property type="entry name" value="WH-like_DNA-bd_sf"/>
</dbReference>
<dbReference type="InterPro" id="IPR036390">
    <property type="entry name" value="WH_DNA-bd_sf"/>
</dbReference>
<dbReference type="GO" id="GO:0000976">
    <property type="term" value="F:transcription cis-regulatory region binding"/>
    <property type="evidence" value="ECO:0007669"/>
    <property type="project" value="TreeGrafter"/>
</dbReference>
<dbReference type="GO" id="GO:0003700">
    <property type="term" value="F:DNA-binding transcription factor activity"/>
    <property type="evidence" value="ECO:0007669"/>
    <property type="project" value="InterPro"/>
</dbReference>
<keyword evidence="5" id="KW-0805">Transcription regulation</keyword>
<evidence type="ECO:0000256" key="4">
    <source>
        <dbReference type="ARBA" id="ARBA00022833"/>
    </source>
</evidence>
<dbReference type="Pfam" id="PF01475">
    <property type="entry name" value="FUR"/>
    <property type="match status" value="1"/>
</dbReference>
<evidence type="ECO:0000256" key="9">
    <source>
        <dbReference type="PIRSR" id="PIRSR602481-2"/>
    </source>
</evidence>
<dbReference type="CDD" id="cd07153">
    <property type="entry name" value="Fur_like"/>
    <property type="match status" value="1"/>
</dbReference>
<evidence type="ECO:0000256" key="6">
    <source>
        <dbReference type="ARBA" id="ARBA00023125"/>
    </source>
</evidence>
<protein>
    <submittedName>
        <fullName evidence="10">Ferric uptake regulation protein</fullName>
    </submittedName>
</protein>
<organism evidence="10 11">
    <name type="scientific">Romboutsia ilealis</name>
    <dbReference type="NCBI Taxonomy" id="1115758"/>
    <lineage>
        <taxon>Bacteria</taxon>
        <taxon>Bacillati</taxon>
        <taxon>Bacillota</taxon>
        <taxon>Clostridia</taxon>
        <taxon>Peptostreptococcales</taxon>
        <taxon>Peptostreptococcaceae</taxon>
        <taxon>Romboutsia</taxon>
    </lineage>
</organism>
<dbReference type="KEGG" id="ril:CRIB_1836"/>
<dbReference type="PANTHER" id="PTHR33202">
    <property type="entry name" value="ZINC UPTAKE REGULATION PROTEIN"/>
    <property type="match status" value="1"/>
</dbReference>
<keyword evidence="9" id="KW-0408">Iron</keyword>
<dbReference type="EMBL" id="LN555523">
    <property type="protein sequence ID" value="CED94443.1"/>
    <property type="molecule type" value="Genomic_DNA"/>
</dbReference>
<feature type="binding site" evidence="8">
    <location>
        <position position="174"/>
    </location>
    <ligand>
        <name>Zn(2+)</name>
        <dbReference type="ChEBI" id="CHEBI:29105"/>
    </ligand>
</feature>
<evidence type="ECO:0000256" key="5">
    <source>
        <dbReference type="ARBA" id="ARBA00023015"/>
    </source>
</evidence>
<feature type="binding site" evidence="8">
    <location>
        <position position="134"/>
    </location>
    <ligand>
        <name>Zn(2+)</name>
        <dbReference type="ChEBI" id="CHEBI:29105"/>
    </ligand>
</feature>
<keyword evidence="6" id="KW-0238">DNA-binding</keyword>
<evidence type="ECO:0000313" key="10">
    <source>
        <dbReference type="EMBL" id="CED94443.1"/>
    </source>
</evidence>
<keyword evidence="3 8" id="KW-0479">Metal-binding</keyword>
<evidence type="ECO:0000313" key="11">
    <source>
        <dbReference type="Proteomes" id="UP000245622"/>
    </source>
</evidence>
<dbReference type="InterPro" id="IPR043135">
    <property type="entry name" value="Fur_C"/>
</dbReference>
<evidence type="ECO:0000256" key="2">
    <source>
        <dbReference type="ARBA" id="ARBA00022491"/>
    </source>
</evidence>
<dbReference type="Proteomes" id="UP000245622">
    <property type="component" value="Chromosome 1"/>
</dbReference>
<gene>
    <name evidence="10" type="ORF">CRIB_1836</name>
</gene>
<name>A0A1V1I2S0_9FIRM</name>
<comment type="similarity">
    <text evidence="1">Belongs to the Fur family.</text>
</comment>
<dbReference type="Gene3D" id="3.30.1490.190">
    <property type="match status" value="1"/>
</dbReference>
<dbReference type="GO" id="GO:0008270">
    <property type="term" value="F:zinc ion binding"/>
    <property type="evidence" value="ECO:0007669"/>
    <property type="project" value="TreeGrafter"/>
</dbReference>
<dbReference type="GO" id="GO:0045892">
    <property type="term" value="P:negative regulation of DNA-templated transcription"/>
    <property type="evidence" value="ECO:0007669"/>
    <property type="project" value="TreeGrafter"/>
</dbReference>
<feature type="binding site" evidence="9">
    <location>
        <position position="146"/>
    </location>
    <ligand>
        <name>Fe cation</name>
        <dbReference type="ChEBI" id="CHEBI:24875"/>
    </ligand>
</feature>
<evidence type="ECO:0000256" key="3">
    <source>
        <dbReference type="ARBA" id="ARBA00022723"/>
    </source>
</evidence>
<dbReference type="FunFam" id="1.10.10.10:FF:000051">
    <property type="entry name" value="Fur family transcriptional regulator"/>
    <property type="match status" value="1"/>
</dbReference>
<dbReference type="InterPro" id="IPR002481">
    <property type="entry name" value="FUR"/>
</dbReference>
<dbReference type="AlphaFoldDB" id="A0A1V1I2S0"/>
<keyword evidence="4 8" id="KW-0862">Zinc</keyword>
<dbReference type="PANTHER" id="PTHR33202:SF7">
    <property type="entry name" value="FERRIC UPTAKE REGULATION PROTEIN"/>
    <property type="match status" value="1"/>
</dbReference>
<keyword evidence="2" id="KW-0678">Repressor</keyword>
<dbReference type="GO" id="GO:1900376">
    <property type="term" value="P:regulation of secondary metabolite biosynthetic process"/>
    <property type="evidence" value="ECO:0007669"/>
    <property type="project" value="TreeGrafter"/>
</dbReference>
<feature type="binding site" evidence="8">
    <location>
        <position position="171"/>
    </location>
    <ligand>
        <name>Zn(2+)</name>
        <dbReference type="ChEBI" id="CHEBI:29105"/>
    </ligand>
</feature>
<keyword evidence="11" id="KW-1185">Reference proteome</keyword>
<evidence type="ECO:0000256" key="8">
    <source>
        <dbReference type="PIRSR" id="PIRSR602481-1"/>
    </source>
</evidence>
<evidence type="ECO:0000256" key="1">
    <source>
        <dbReference type="ARBA" id="ARBA00007957"/>
    </source>
</evidence>
<sequence>MGIIKILQLTINILSITIFNKDYHLKIRVISMTTMDILKEKLRETGFKITPQRRAVIDILLKHNTEHLSSEQIYDLVRVDCPEIGLATVYRTMQLLDEIGVISKLNLDDGCIRYEISLNKNECHNHHHLICKNCSKIIEVQEDLLESIENKIQEIYKFDIIDHDVKFYGLCEDCKK</sequence>
<reference evidence="10 11" key="1">
    <citation type="submission" date="2014-04" db="EMBL/GenBank/DDBJ databases">
        <authorList>
            <person name="Hornung B.V."/>
        </authorList>
    </citation>
    <scope>NUCLEOTIDE SEQUENCE [LARGE SCALE GENOMIC DNA]</scope>
    <source>
        <strain evidence="10 11">CRIB</strain>
    </source>
</reference>